<dbReference type="EMBL" id="AFWV01000009">
    <property type="protein sequence ID" value="EGV17953.1"/>
    <property type="molecule type" value="Genomic_DNA"/>
</dbReference>
<evidence type="ECO:0000313" key="2">
    <source>
        <dbReference type="EMBL" id="EGV17953.1"/>
    </source>
</evidence>
<keyword evidence="3" id="KW-1185">Reference proteome</keyword>
<accession>F9UDK9</accession>
<dbReference type="PATRIC" id="fig|768671.3.peg.3187"/>
<evidence type="ECO:0000313" key="3">
    <source>
        <dbReference type="Proteomes" id="UP000005459"/>
    </source>
</evidence>
<dbReference type="InterPro" id="IPR039498">
    <property type="entry name" value="NTP_transf_5"/>
</dbReference>
<dbReference type="eggNOG" id="ENOG5032RMF">
    <property type="taxonomic scope" value="Bacteria"/>
</dbReference>
<proteinExistence type="predicted"/>
<reference evidence="2 3" key="1">
    <citation type="submission" date="2011-06" db="EMBL/GenBank/DDBJ databases">
        <title>The draft genome of Thiocapsa marina 5811.</title>
        <authorList>
            <consortium name="US DOE Joint Genome Institute (JGI-PGF)"/>
            <person name="Lucas S."/>
            <person name="Han J."/>
            <person name="Cheng J.-F."/>
            <person name="Goodwin L."/>
            <person name="Pitluck S."/>
            <person name="Peters L."/>
            <person name="Land M.L."/>
            <person name="Hauser L."/>
            <person name="Vogl K."/>
            <person name="Liu Z."/>
            <person name="Imhoff J."/>
            <person name="Thiel V."/>
            <person name="Frigaard N.-U."/>
            <person name="Bryant D."/>
            <person name="Woyke T.J."/>
        </authorList>
    </citation>
    <scope>NUCLEOTIDE SEQUENCE [LARGE SCALE GENOMIC DNA]</scope>
    <source>
        <strain evidence="2 3">5811</strain>
    </source>
</reference>
<sequence length="413" mass="45917">MRDPAERVSRATEGLGDRSHERGPIDSHSGTDAHLRWIASTLREEHPPWPFGLGAIEIDCLVETAQAEGVVGLLAERLIKRPDAGCVPPALLDILRRREHRDASLELFRESEYRRLLETLGTAGLQPVVIKGTALAYSLYRQPHRRSRCDLDVVFRNRAAAISAVDLLTDSGYRRPNAVDGDWITQAITIVRHDALGIAHSLDLHWSPLNQPALAARLGFAEIAAAAQALPSLGPHARIPAPPHALLIACLHRIANIRTGRANRLIWLYDIHLLAETLEQDQWRSIEKLARARGIAGLLLDGLQAARVHLHTSIPEETLATLRRAAATQWLSPAGFADERSALLSDLRALPGWRAPLQLLREHLFPPADYMRIKYAGIDHPLPLLYLRRILNRLRAASAARTERPTRPSRSTL</sequence>
<evidence type="ECO:0000256" key="1">
    <source>
        <dbReference type="SAM" id="MobiDB-lite"/>
    </source>
</evidence>
<feature type="region of interest" description="Disordered" evidence="1">
    <location>
        <begin position="1"/>
        <end position="30"/>
    </location>
</feature>
<dbReference type="Pfam" id="PF14907">
    <property type="entry name" value="NTP_transf_5"/>
    <property type="match status" value="1"/>
</dbReference>
<evidence type="ECO:0008006" key="4">
    <source>
        <dbReference type="Google" id="ProtNLM"/>
    </source>
</evidence>
<organism evidence="2 3">
    <name type="scientific">Thiocapsa marina 5811</name>
    <dbReference type="NCBI Taxonomy" id="768671"/>
    <lineage>
        <taxon>Bacteria</taxon>
        <taxon>Pseudomonadati</taxon>
        <taxon>Pseudomonadota</taxon>
        <taxon>Gammaproteobacteria</taxon>
        <taxon>Chromatiales</taxon>
        <taxon>Chromatiaceae</taxon>
        <taxon>Thiocapsa</taxon>
    </lineage>
</organism>
<dbReference type="Proteomes" id="UP000005459">
    <property type="component" value="Unassembled WGS sequence"/>
</dbReference>
<gene>
    <name evidence="2" type="ORF">ThimaDRAFT_3012</name>
</gene>
<dbReference type="RefSeq" id="WP_007193884.1">
    <property type="nucleotide sequence ID" value="NZ_AFWV01000009.1"/>
</dbReference>
<dbReference type="AlphaFoldDB" id="F9UDK9"/>
<protein>
    <recommendedName>
        <fullName evidence="4">Nucleotidyltransferase family protein</fullName>
    </recommendedName>
</protein>
<name>F9UDK9_9GAMM</name>